<proteinExistence type="predicted"/>
<evidence type="ECO:0000313" key="1">
    <source>
        <dbReference type="EMBL" id="JAH31359.1"/>
    </source>
</evidence>
<sequence>MRTRRHWYHDTLQFLIFPLSIHNIYSTDMAEVNTYKQSYIHTYLHTIYIFIRAESFKYQNTDHLG</sequence>
<accession>A0A0E9RQI4</accession>
<reference evidence="1" key="2">
    <citation type="journal article" date="2015" name="Fish Shellfish Immunol.">
        <title>Early steps in the European eel (Anguilla anguilla)-Vibrio vulnificus interaction in the gills: Role of the RtxA13 toxin.</title>
        <authorList>
            <person name="Callol A."/>
            <person name="Pajuelo D."/>
            <person name="Ebbesson L."/>
            <person name="Teles M."/>
            <person name="MacKenzie S."/>
            <person name="Amaro C."/>
        </authorList>
    </citation>
    <scope>NUCLEOTIDE SEQUENCE</scope>
</reference>
<name>A0A0E9RQI4_ANGAN</name>
<protein>
    <submittedName>
        <fullName evidence="1">Uncharacterized protein</fullName>
    </submittedName>
</protein>
<reference evidence="1" key="1">
    <citation type="submission" date="2014-11" db="EMBL/GenBank/DDBJ databases">
        <authorList>
            <person name="Amaro Gonzalez C."/>
        </authorList>
    </citation>
    <scope>NUCLEOTIDE SEQUENCE</scope>
</reference>
<dbReference type="EMBL" id="GBXM01077218">
    <property type="protein sequence ID" value="JAH31359.1"/>
    <property type="molecule type" value="Transcribed_RNA"/>
</dbReference>
<organism evidence="1">
    <name type="scientific">Anguilla anguilla</name>
    <name type="common">European freshwater eel</name>
    <name type="synonym">Muraena anguilla</name>
    <dbReference type="NCBI Taxonomy" id="7936"/>
    <lineage>
        <taxon>Eukaryota</taxon>
        <taxon>Metazoa</taxon>
        <taxon>Chordata</taxon>
        <taxon>Craniata</taxon>
        <taxon>Vertebrata</taxon>
        <taxon>Euteleostomi</taxon>
        <taxon>Actinopterygii</taxon>
        <taxon>Neopterygii</taxon>
        <taxon>Teleostei</taxon>
        <taxon>Anguilliformes</taxon>
        <taxon>Anguillidae</taxon>
        <taxon>Anguilla</taxon>
    </lineage>
</organism>
<dbReference type="AlphaFoldDB" id="A0A0E9RQI4"/>